<feature type="compositionally biased region" description="Basic and acidic residues" evidence="6">
    <location>
        <begin position="46"/>
        <end position="61"/>
    </location>
</feature>
<keyword evidence="8" id="KW-1185">Reference proteome</keyword>
<reference evidence="7 8" key="1">
    <citation type="journal article" date="2024" name="Front Chem Biol">
        <title>Unveiling the potential of Daldinia eschscholtzii MFLUCC 19-0629 through bioactivity and bioinformatics studies for enhanced sustainable agriculture production.</title>
        <authorList>
            <person name="Brooks S."/>
            <person name="Weaver J.A."/>
            <person name="Klomchit A."/>
            <person name="Alharthi S.A."/>
            <person name="Onlamun T."/>
            <person name="Nurani R."/>
            <person name="Vong T.K."/>
            <person name="Alberti F."/>
            <person name="Greco C."/>
        </authorList>
    </citation>
    <scope>NUCLEOTIDE SEQUENCE [LARGE SCALE GENOMIC DNA]</scope>
    <source>
        <strain evidence="7">MFLUCC 19-0629</strain>
    </source>
</reference>
<keyword evidence="5" id="KW-0539">Nucleus</keyword>
<protein>
    <submittedName>
        <fullName evidence="7">Uncharacterized protein</fullName>
    </submittedName>
</protein>
<dbReference type="EMBL" id="JBANMG010000005">
    <property type="protein sequence ID" value="KAK6953106.1"/>
    <property type="molecule type" value="Genomic_DNA"/>
</dbReference>
<keyword evidence="3" id="KW-0805">Transcription regulation</keyword>
<dbReference type="Proteomes" id="UP001369815">
    <property type="component" value="Unassembled WGS sequence"/>
</dbReference>
<accession>A0AAX6MKV8</accession>
<dbReference type="GO" id="GO:0016592">
    <property type="term" value="C:mediator complex"/>
    <property type="evidence" value="ECO:0007669"/>
    <property type="project" value="InterPro"/>
</dbReference>
<name>A0AAX6MKV8_9PEZI</name>
<comment type="subcellular location">
    <subcellularLocation>
        <location evidence="1">Nucleus</location>
    </subcellularLocation>
</comment>
<dbReference type="Pfam" id="PF06179">
    <property type="entry name" value="Med22"/>
    <property type="match status" value="1"/>
</dbReference>
<evidence type="ECO:0000256" key="5">
    <source>
        <dbReference type="ARBA" id="ARBA00023242"/>
    </source>
</evidence>
<evidence type="ECO:0000256" key="3">
    <source>
        <dbReference type="ARBA" id="ARBA00023015"/>
    </source>
</evidence>
<keyword evidence="4" id="KW-0804">Transcription</keyword>
<evidence type="ECO:0000256" key="2">
    <source>
        <dbReference type="ARBA" id="ARBA00005942"/>
    </source>
</evidence>
<organism evidence="7 8">
    <name type="scientific">Daldinia eschscholtzii</name>
    <dbReference type="NCBI Taxonomy" id="292717"/>
    <lineage>
        <taxon>Eukaryota</taxon>
        <taxon>Fungi</taxon>
        <taxon>Dikarya</taxon>
        <taxon>Ascomycota</taxon>
        <taxon>Pezizomycotina</taxon>
        <taxon>Sordariomycetes</taxon>
        <taxon>Xylariomycetidae</taxon>
        <taxon>Xylariales</taxon>
        <taxon>Hypoxylaceae</taxon>
        <taxon>Daldinia</taxon>
    </lineage>
</organism>
<sequence length="191" mass="21017">MDNDQNHNDNHATSGVDSPELNSAESIQASWDTLDTLIEPVASDNRPSRSENSRQTSERNEANPNSLLDRHNRAIAQILSHFRNMVMAATAPISEGGNVLELAALNRMTMETESAALISEVQGLLAISREMKALWIRGPLRQPGDNDNREAELDKRAAEVAQLYDRAIEMREAAIRRENAAKAGGDLSSRS</sequence>
<evidence type="ECO:0000313" key="8">
    <source>
        <dbReference type="Proteomes" id="UP001369815"/>
    </source>
</evidence>
<evidence type="ECO:0000313" key="7">
    <source>
        <dbReference type="EMBL" id="KAK6953106.1"/>
    </source>
</evidence>
<dbReference type="InterPro" id="IPR009332">
    <property type="entry name" value="Med22"/>
</dbReference>
<dbReference type="GO" id="GO:0003712">
    <property type="term" value="F:transcription coregulator activity"/>
    <property type="evidence" value="ECO:0007669"/>
    <property type="project" value="InterPro"/>
</dbReference>
<evidence type="ECO:0000256" key="4">
    <source>
        <dbReference type="ARBA" id="ARBA00023163"/>
    </source>
</evidence>
<comment type="similarity">
    <text evidence="2">Belongs to the Mediator complex subunit 22 family.</text>
</comment>
<dbReference type="AlphaFoldDB" id="A0AAX6MKV8"/>
<gene>
    <name evidence="7" type="ORF">Daesc_005406</name>
</gene>
<proteinExistence type="inferred from homology"/>
<comment type="caution">
    <text evidence="7">The sequence shown here is derived from an EMBL/GenBank/DDBJ whole genome shotgun (WGS) entry which is preliminary data.</text>
</comment>
<evidence type="ECO:0000256" key="6">
    <source>
        <dbReference type="SAM" id="MobiDB-lite"/>
    </source>
</evidence>
<feature type="region of interest" description="Disordered" evidence="6">
    <location>
        <begin position="1"/>
        <end position="69"/>
    </location>
</feature>
<feature type="compositionally biased region" description="Basic and acidic residues" evidence="6">
    <location>
        <begin position="1"/>
        <end position="10"/>
    </location>
</feature>
<evidence type="ECO:0000256" key="1">
    <source>
        <dbReference type="ARBA" id="ARBA00004123"/>
    </source>
</evidence>
<dbReference type="GO" id="GO:0006357">
    <property type="term" value="P:regulation of transcription by RNA polymerase II"/>
    <property type="evidence" value="ECO:0007669"/>
    <property type="project" value="InterPro"/>
</dbReference>
<feature type="compositionally biased region" description="Polar residues" evidence="6">
    <location>
        <begin position="11"/>
        <end position="33"/>
    </location>
</feature>